<keyword evidence="1" id="KW-0418">Kinase</keyword>
<reference evidence="1 2" key="1">
    <citation type="submission" date="2018-07" db="EMBL/GenBank/DDBJ databases">
        <title>Leeuwenhoekiella genomics.</title>
        <authorList>
            <person name="Tahon G."/>
            <person name="Willems A."/>
        </authorList>
    </citation>
    <scope>NUCLEOTIDE SEQUENCE [LARGE SCALE GENOMIC DNA]</scope>
    <source>
        <strain evidence="1 2">LMG 22550</strain>
    </source>
</reference>
<evidence type="ECO:0000313" key="2">
    <source>
        <dbReference type="Proteomes" id="UP000289238"/>
    </source>
</evidence>
<dbReference type="InterPro" id="IPR014721">
    <property type="entry name" value="Ribsml_uS5_D2-typ_fold_subgr"/>
</dbReference>
<keyword evidence="2" id="KW-1185">Reference proteome</keyword>
<protein>
    <submittedName>
        <fullName evidence="1">Mevalonate kinase</fullName>
    </submittedName>
</protein>
<organism evidence="1 2">
    <name type="scientific">Leeuwenhoekiella aequorea</name>
    <dbReference type="NCBI Taxonomy" id="283736"/>
    <lineage>
        <taxon>Bacteria</taxon>
        <taxon>Pseudomonadati</taxon>
        <taxon>Bacteroidota</taxon>
        <taxon>Flavobacteriia</taxon>
        <taxon>Flavobacteriales</taxon>
        <taxon>Flavobacteriaceae</taxon>
        <taxon>Leeuwenhoekiella</taxon>
    </lineage>
</organism>
<gene>
    <name evidence="1" type="ORF">DSM00_1954</name>
</gene>
<dbReference type="GO" id="GO:0016301">
    <property type="term" value="F:kinase activity"/>
    <property type="evidence" value="ECO:0007669"/>
    <property type="project" value="UniProtKB-KW"/>
</dbReference>
<accession>A0A4Q0P801</accession>
<dbReference type="EMBL" id="QOVM01000003">
    <property type="protein sequence ID" value="RXG22850.1"/>
    <property type="molecule type" value="Genomic_DNA"/>
</dbReference>
<comment type="caution">
    <text evidence="1">The sequence shown here is derived from an EMBL/GenBank/DDBJ whole genome shotgun (WGS) entry which is preliminary data.</text>
</comment>
<dbReference type="InterPro" id="IPR020568">
    <property type="entry name" value="Ribosomal_Su5_D2-typ_SF"/>
</dbReference>
<dbReference type="InterPro" id="IPR047765">
    <property type="entry name" value="GHMP_GYDIA-like"/>
</dbReference>
<dbReference type="NCBIfam" id="NF040656">
    <property type="entry name" value="GHMP_GYDIA"/>
    <property type="match status" value="1"/>
</dbReference>
<evidence type="ECO:0000313" key="1">
    <source>
        <dbReference type="EMBL" id="RXG22850.1"/>
    </source>
</evidence>
<dbReference type="RefSeq" id="WP_128757797.1">
    <property type="nucleotide sequence ID" value="NZ_QOVM01000003.1"/>
</dbReference>
<proteinExistence type="predicted"/>
<dbReference type="Proteomes" id="UP000289238">
    <property type="component" value="Unassembled WGS sequence"/>
</dbReference>
<dbReference type="Gene3D" id="3.30.230.10">
    <property type="match status" value="1"/>
</dbReference>
<dbReference type="AlphaFoldDB" id="A0A4Q0P801"/>
<sequence>MNQRFYGHGKLLITGEYLVLDGALALAIPTQKGQSLVVEKSEKSGISWLSLKSDGANWFSTHLSYNDLKKELPKQPKDPKDRLIQLINAAQQLNPYFLEQEDPLKVTTTLEFESNWGLGSSSTLIYNLAKWADVDAYALLEITFGGSGYDIACASNHTPILYQLKNQKPRILQTQFDPVFKNQLYFVHLNKKQNSRDAIANYREQPTEHIQNAIEKVSGISETLLTCEDIMSFKALLDAHERIVASILNRSTIKQELFSDYSGSIKSLGGWGGDFIMVTAANTNDLDYFTNKGYTTIIPFAEMIY</sequence>
<keyword evidence="1" id="KW-0808">Transferase</keyword>
<name>A0A4Q0P801_9FLAO</name>
<dbReference type="SUPFAM" id="SSF54211">
    <property type="entry name" value="Ribosomal protein S5 domain 2-like"/>
    <property type="match status" value="1"/>
</dbReference>
<dbReference type="OrthoDB" id="5288719at2"/>